<feature type="compositionally biased region" description="Pro residues" evidence="1">
    <location>
        <begin position="170"/>
        <end position="180"/>
    </location>
</feature>
<reference evidence="2 3" key="1">
    <citation type="journal article" date="2016" name="PLoS Pathog.">
        <title>Biosynthesis of antibiotic leucinostatins in bio-control fungus Purpureocillium lilacinum and their inhibition on phytophthora revealed by genome mining.</title>
        <authorList>
            <person name="Wang G."/>
            <person name="Liu Z."/>
            <person name="Lin R."/>
            <person name="Li E."/>
            <person name="Mao Z."/>
            <person name="Ling J."/>
            <person name="Yang Y."/>
            <person name="Yin W.B."/>
            <person name="Xie B."/>
        </authorList>
    </citation>
    <scope>NUCLEOTIDE SEQUENCE [LARGE SCALE GENOMIC DNA]</scope>
    <source>
        <strain evidence="2">170</strain>
    </source>
</reference>
<dbReference type="RefSeq" id="XP_018140019.1">
    <property type="nucleotide sequence ID" value="XM_018285974.1"/>
</dbReference>
<feature type="compositionally biased region" description="Low complexity" evidence="1">
    <location>
        <begin position="377"/>
        <end position="389"/>
    </location>
</feature>
<dbReference type="OrthoDB" id="3357271at2759"/>
<comment type="caution">
    <text evidence="2">The sequence shown here is derived from an EMBL/GenBank/DDBJ whole genome shotgun (WGS) entry which is preliminary data.</text>
</comment>
<dbReference type="AlphaFoldDB" id="A0A179F9V8"/>
<evidence type="ECO:0000256" key="1">
    <source>
        <dbReference type="SAM" id="MobiDB-lite"/>
    </source>
</evidence>
<gene>
    <name evidence="2" type="ORF">VFPPC_07049</name>
</gene>
<name>A0A179F9V8_METCM</name>
<feature type="compositionally biased region" description="Basic and acidic residues" evidence="1">
    <location>
        <begin position="31"/>
        <end position="52"/>
    </location>
</feature>
<sequence length="430" mass="43397">MPEFKGIMKNGWHPEKSGGGIRNSVSGLMGRNKDKEESSSDHVARPLTDLKDPASFAPPPKRTGSGLAPAPKPASVKRKVITAPSKYADPRAGPVEPPARNTGSGVEPIEGAPAASKQIEDGPRQPKAYQVNTTGLSTDSFARPPGRRDGADGRSPPSYNEATGGAAPKALPPSLPPRLPPRGAAGGGEQTGGLNEGAVNRLGAAGVSVPALGIGHGGAKNSASPSPPPPPAARASPSPSPGAGKWGAQVNELQGRFAKLGTSSTGSSAQEQPPAPSGGTTWAQKQAALKTASNFQKDPSSVSFSDAKSAASTANNFRQRHGEQVAAGARAANNLNQKYGVMDKVGAYTGSQTTEQAHKKSSPPPLPGPGQPYTGVPATEAAPAAVPDLAGKKKPPPPPPKKKPGLAATNPPGSQGGGPPPVPMSTRPQF</sequence>
<evidence type="ECO:0000313" key="2">
    <source>
        <dbReference type="EMBL" id="OAQ62315.1"/>
    </source>
</evidence>
<accession>A0A179F9V8</accession>
<organism evidence="2 3">
    <name type="scientific">Pochonia chlamydosporia 170</name>
    <dbReference type="NCBI Taxonomy" id="1380566"/>
    <lineage>
        <taxon>Eukaryota</taxon>
        <taxon>Fungi</taxon>
        <taxon>Dikarya</taxon>
        <taxon>Ascomycota</taxon>
        <taxon>Pezizomycotina</taxon>
        <taxon>Sordariomycetes</taxon>
        <taxon>Hypocreomycetidae</taxon>
        <taxon>Hypocreales</taxon>
        <taxon>Clavicipitaceae</taxon>
        <taxon>Pochonia</taxon>
    </lineage>
</organism>
<dbReference type="Proteomes" id="UP000078397">
    <property type="component" value="Unassembled WGS sequence"/>
</dbReference>
<proteinExistence type="predicted"/>
<feature type="compositionally biased region" description="Gly residues" evidence="1">
    <location>
        <begin position="184"/>
        <end position="195"/>
    </location>
</feature>
<feature type="compositionally biased region" description="Polar residues" evidence="1">
    <location>
        <begin position="261"/>
        <end position="271"/>
    </location>
</feature>
<dbReference type="GeneID" id="28849968"/>
<dbReference type="STRING" id="1380566.A0A179F9V8"/>
<feature type="region of interest" description="Disordered" evidence="1">
    <location>
        <begin position="1"/>
        <end position="430"/>
    </location>
</feature>
<dbReference type="KEGG" id="pchm:VFPPC_07049"/>
<feature type="compositionally biased region" description="Basic residues" evidence="1">
    <location>
        <begin position="392"/>
        <end position="404"/>
    </location>
</feature>
<feature type="compositionally biased region" description="Polar residues" evidence="1">
    <location>
        <begin position="291"/>
        <end position="317"/>
    </location>
</feature>
<evidence type="ECO:0000313" key="3">
    <source>
        <dbReference type="Proteomes" id="UP000078397"/>
    </source>
</evidence>
<dbReference type="EMBL" id="LSBJ02000007">
    <property type="protein sequence ID" value="OAQ62315.1"/>
    <property type="molecule type" value="Genomic_DNA"/>
</dbReference>
<feature type="compositionally biased region" description="Polar residues" evidence="1">
    <location>
        <begin position="130"/>
        <end position="140"/>
    </location>
</feature>
<keyword evidence="3" id="KW-1185">Reference proteome</keyword>
<protein>
    <submittedName>
        <fullName evidence="2">GMP synthase</fullName>
    </submittedName>
</protein>